<evidence type="ECO:0000313" key="1">
    <source>
        <dbReference type="EMBL" id="SDH45623.1"/>
    </source>
</evidence>
<dbReference type="Gene3D" id="1.20.1440.30">
    <property type="entry name" value="Biosynthetic Protein domain"/>
    <property type="match status" value="1"/>
</dbReference>
<proteinExistence type="predicted"/>
<gene>
    <name evidence="1" type="ORF">SAMN05421827_12521</name>
</gene>
<dbReference type="GO" id="GO:0046677">
    <property type="term" value="P:response to antibiotic"/>
    <property type="evidence" value="ECO:0007669"/>
    <property type="project" value="InterPro"/>
</dbReference>
<dbReference type="Pfam" id="PF05139">
    <property type="entry name" value="Erythro_esteras"/>
    <property type="match status" value="1"/>
</dbReference>
<dbReference type="CDD" id="cd14728">
    <property type="entry name" value="Ere-like"/>
    <property type="match status" value="1"/>
</dbReference>
<dbReference type="PANTHER" id="PTHR31299">
    <property type="entry name" value="ESTERASE, PUTATIVE (AFU_ORTHOLOGUE AFUA_1G05850)-RELATED"/>
    <property type="match status" value="1"/>
</dbReference>
<organism evidence="1 2">
    <name type="scientific">Pedobacter terrae</name>
    <dbReference type="NCBI Taxonomy" id="405671"/>
    <lineage>
        <taxon>Bacteria</taxon>
        <taxon>Pseudomonadati</taxon>
        <taxon>Bacteroidota</taxon>
        <taxon>Sphingobacteriia</taxon>
        <taxon>Sphingobacteriales</taxon>
        <taxon>Sphingobacteriaceae</taxon>
        <taxon>Pedobacter</taxon>
    </lineage>
</organism>
<dbReference type="Proteomes" id="UP000199643">
    <property type="component" value="Unassembled WGS sequence"/>
</dbReference>
<sequence length="441" mass="50991">MSSSLVLIRLLCIHLIILSFGSTLNAQNKVESYTKELNLLIKPIATDGDGQITQTGVPSSILDDKYIIGLGESTHGTKEFNLYRFALIKELILKQNVKMVVMETDYCYSKTLNNYLISDSNDSLIKYITKTGLYGIYRTQEVFEMLNWIKQYNLTKDKKDRVQFLGLDMQDPFILSDQILVEFPDLKSMNSLIYDQLISFKDLFKDGNSFKMSSTNKRKYQDMADEIQKLVMSRKAINSVELNTLSRLLRQTIDLQGTFGTFKNYFSAYNNIRDKYMADNVLAFHQQLSKDDKLVVWAHNTHIAHATLDGAKRMGAYFKDKLKDKYFAIGGAFDEGSVRIYDFGASNMYKNFDYPTSQNKYSIEYILKECKYPNFYFTTSDILKNKELQSWVEDYKYTRVIGATYHKDPAKDYSKVAFAECFDGMYFFKIAHGAENVRQTP</sequence>
<dbReference type="SUPFAM" id="SSF159501">
    <property type="entry name" value="EreA/ChaN-like"/>
    <property type="match status" value="1"/>
</dbReference>
<dbReference type="STRING" id="405671.SAMN05421827_12521"/>
<dbReference type="AlphaFoldDB" id="A0A1G8CK65"/>
<name>A0A1G8CK65_9SPHI</name>
<dbReference type="InterPro" id="IPR052036">
    <property type="entry name" value="Hydrolase/PRTase-associated"/>
</dbReference>
<reference evidence="2" key="1">
    <citation type="submission" date="2016-10" db="EMBL/GenBank/DDBJ databases">
        <authorList>
            <person name="Varghese N."/>
            <person name="Submissions S."/>
        </authorList>
    </citation>
    <scope>NUCLEOTIDE SEQUENCE [LARGE SCALE GENOMIC DNA]</scope>
    <source>
        <strain evidence="2">DSM 17933</strain>
    </source>
</reference>
<dbReference type="Gene3D" id="3.40.1660.10">
    <property type="entry name" value="EreA-like (biosynthetic domain)"/>
    <property type="match status" value="1"/>
</dbReference>
<keyword evidence="2" id="KW-1185">Reference proteome</keyword>
<dbReference type="PANTHER" id="PTHR31299:SF0">
    <property type="entry name" value="ESTERASE, PUTATIVE (AFU_ORTHOLOGUE AFUA_1G05850)-RELATED"/>
    <property type="match status" value="1"/>
</dbReference>
<dbReference type="Gene3D" id="3.30.1870.10">
    <property type="entry name" value="EreA-like, domain 2"/>
    <property type="match status" value="1"/>
</dbReference>
<dbReference type="InterPro" id="IPR007815">
    <property type="entry name" value="Emycin_Estase"/>
</dbReference>
<dbReference type="OrthoDB" id="9810066at2"/>
<dbReference type="RefSeq" id="WP_090503757.1">
    <property type="nucleotide sequence ID" value="NZ_FNCH01000025.1"/>
</dbReference>
<evidence type="ECO:0000313" key="2">
    <source>
        <dbReference type="Proteomes" id="UP000199643"/>
    </source>
</evidence>
<dbReference type="EMBL" id="FNCH01000025">
    <property type="protein sequence ID" value="SDH45623.1"/>
    <property type="molecule type" value="Genomic_DNA"/>
</dbReference>
<protein>
    <submittedName>
        <fullName evidence="1">Erythromycin esterase</fullName>
    </submittedName>
</protein>
<accession>A0A1G8CK65</accession>